<feature type="non-terminal residue" evidence="1">
    <location>
        <position position="1"/>
    </location>
</feature>
<protein>
    <submittedName>
        <fullName evidence="1">Uncharacterized protein</fullName>
    </submittedName>
</protein>
<dbReference type="AlphaFoldDB" id="A0A4Y2WGS5"/>
<reference evidence="1 2" key="1">
    <citation type="journal article" date="2019" name="Sci. Rep.">
        <title>Orb-weaving spider Araneus ventricosus genome elucidates the spidroin gene catalogue.</title>
        <authorList>
            <person name="Kono N."/>
            <person name="Nakamura H."/>
            <person name="Ohtoshi R."/>
            <person name="Moran D.A.P."/>
            <person name="Shinohara A."/>
            <person name="Yoshida Y."/>
            <person name="Fujiwara M."/>
            <person name="Mori M."/>
            <person name="Tomita M."/>
            <person name="Arakawa K."/>
        </authorList>
    </citation>
    <scope>NUCLEOTIDE SEQUENCE [LARGE SCALE GENOMIC DNA]</scope>
</reference>
<dbReference type="EMBL" id="BGPR01060546">
    <property type="protein sequence ID" value="GBO36389.1"/>
    <property type="molecule type" value="Genomic_DNA"/>
</dbReference>
<dbReference type="Proteomes" id="UP000499080">
    <property type="component" value="Unassembled WGS sequence"/>
</dbReference>
<keyword evidence="2" id="KW-1185">Reference proteome</keyword>
<proteinExistence type="predicted"/>
<sequence>GNGNSSFTSGCYLASFDWVSHLYWWVCCHRVVHGMELPRLLPGYTLPLPLIGPSNNILVVCCRESCPLKWNSSATSAAIA</sequence>
<evidence type="ECO:0000313" key="2">
    <source>
        <dbReference type="Proteomes" id="UP000499080"/>
    </source>
</evidence>
<name>A0A4Y2WGS5_ARAVE</name>
<comment type="caution">
    <text evidence="1">The sequence shown here is derived from an EMBL/GenBank/DDBJ whole genome shotgun (WGS) entry which is preliminary data.</text>
</comment>
<gene>
    <name evidence="1" type="ORF">AVEN_35630_1</name>
</gene>
<evidence type="ECO:0000313" key="1">
    <source>
        <dbReference type="EMBL" id="GBO36389.1"/>
    </source>
</evidence>
<accession>A0A4Y2WGS5</accession>
<organism evidence="1 2">
    <name type="scientific">Araneus ventricosus</name>
    <name type="common">Orbweaver spider</name>
    <name type="synonym">Epeira ventricosa</name>
    <dbReference type="NCBI Taxonomy" id="182803"/>
    <lineage>
        <taxon>Eukaryota</taxon>
        <taxon>Metazoa</taxon>
        <taxon>Ecdysozoa</taxon>
        <taxon>Arthropoda</taxon>
        <taxon>Chelicerata</taxon>
        <taxon>Arachnida</taxon>
        <taxon>Araneae</taxon>
        <taxon>Araneomorphae</taxon>
        <taxon>Entelegynae</taxon>
        <taxon>Araneoidea</taxon>
        <taxon>Araneidae</taxon>
        <taxon>Araneus</taxon>
    </lineage>
</organism>